<evidence type="ECO:0000313" key="2">
    <source>
        <dbReference type="EMBL" id="OBV10397.1"/>
    </source>
</evidence>
<reference evidence="2 3" key="1">
    <citation type="submission" date="2016-06" db="EMBL/GenBank/DDBJ databases">
        <title>Genome sequence of Porphyrobacter dokdonensis DSW-74.</title>
        <authorList>
            <person name="Kim J.F."/>
            <person name="Song J.Y."/>
        </authorList>
    </citation>
    <scope>NUCLEOTIDE SEQUENCE [LARGE SCALE GENOMIC DNA]</scope>
    <source>
        <strain evidence="2 3">DSW-74</strain>
    </source>
</reference>
<gene>
    <name evidence="2" type="ORF">I603_2359</name>
</gene>
<feature type="transmembrane region" description="Helical" evidence="1">
    <location>
        <begin position="100"/>
        <end position="123"/>
    </location>
</feature>
<keyword evidence="1" id="KW-1133">Transmembrane helix</keyword>
<keyword evidence="1" id="KW-0812">Transmembrane</keyword>
<dbReference type="EMBL" id="LZYB01000006">
    <property type="protein sequence ID" value="OBV10397.1"/>
    <property type="molecule type" value="Genomic_DNA"/>
</dbReference>
<feature type="transmembrane region" description="Helical" evidence="1">
    <location>
        <begin position="62"/>
        <end position="88"/>
    </location>
</feature>
<proteinExistence type="predicted"/>
<protein>
    <submittedName>
        <fullName evidence="2">DUF1499 domain-containing protein</fullName>
    </submittedName>
</protein>
<evidence type="ECO:0000256" key="1">
    <source>
        <dbReference type="SAM" id="Phobius"/>
    </source>
</evidence>
<comment type="caution">
    <text evidence="2">The sequence shown here is derived from an EMBL/GenBank/DDBJ whole genome shotgun (WGS) entry which is preliminary data.</text>
</comment>
<accession>A0A1A7BG63</accession>
<name>A0A1A7BG63_9SPHN</name>
<evidence type="ECO:0000313" key="3">
    <source>
        <dbReference type="Proteomes" id="UP000092484"/>
    </source>
</evidence>
<keyword evidence="1" id="KW-0472">Membrane</keyword>
<dbReference type="Pfam" id="PF07386">
    <property type="entry name" value="DUF1499"/>
    <property type="match status" value="1"/>
</dbReference>
<dbReference type="AlphaFoldDB" id="A0A1A7BG63"/>
<organism evidence="2 3">
    <name type="scientific">Erythrobacter dokdonensis DSW-74</name>
    <dbReference type="NCBI Taxonomy" id="1300349"/>
    <lineage>
        <taxon>Bacteria</taxon>
        <taxon>Pseudomonadati</taxon>
        <taxon>Pseudomonadota</taxon>
        <taxon>Alphaproteobacteria</taxon>
        <taxon>Sphingomonadales</taxon>
        <taxon>Erythrobacteraceae</taxon>
        <taxon>Erythrobacter/Porphyrobacter group</taxon>
        <taxon>Erythrobacter</taxon>
    </lineage>
</organism>
<sequence length="294" mass="30924">MPKGFPTSFQPAIALARAFVKQHAMTTLPWHTKLVLALLAFLPAFFLVSALGTKIGLWGWQIGLLALTMGGGVILLGITALAALVSLIIALRAKPRRNPVLAAAIVGLLVPGAIFVMFMAAGVKAGENPIHDISTDTGNPPAFSDETLAAREAAGANPLADYQTPLGEIEIYQQGIAPELAVKSHAQIITARKDRPAPLPLGGASKAQGVAAVAAAMSKMGLKDIRTDAEGGRVEGVDETFWFGFRDDVVARVGDQQIDFRSVSRVGQSDLGANTARIEELRKETEALLGSASR</sequence>
<dbReference type="STRING" id="1300349.I603_2359"/>
<dbReference type="PATRIC" id="fig|1300349.4.peg.2349"/>
<keyword evidence="3" id="KW-1185">Reference proteome</keyword>
<dbReference type="InterPro" id="IPR010865">
    <property type="entry name" value="DUF1499"/>
</dbReference>
<dbReference type="Proteomes" id="UP000092484">
    <property type="component" value="Unassembled WGS sequence"/>
</dbReference>